<comment type="subunit">
    <text evidence="11">Homodimer. The RNAP catalytic core consists of 2 alpha, 1 beta, 1 beta' and 1 omega subunit. When a sigma factor is associated with the core the holoenzyme is formed, which can initiate transcription.</text>
</comment>
<keyword evidence="7 11" id="KW-0804">Transcription</keyword>
<dbReference type="GO" id="GO:0005737">
    <property type="term" value="C:cytoplasm"/>
    <property type="evidence" value="ECO:0007669"/>
    <property type="project" value="UniProtKB-ARBA"/>
</dbReference>
<dbReference type="InterPro" id="IPR036643">
    <property type="entry name" value="RNApol_insert_sf"/>
</dbReference>
<keyword evidence="4 11" id="KW-0240">DNA-directed RNA polymerase</keyword>
<dbReference type="GO" id="GO:0003899">
    <property type="term" value="F:DNA-directed RNA polymerase activity"/>
    <property type="evidence" value="ECO:0007669"/>
    <property type="project" value="UniProtKB-UniRule"/>
</dbReference>
<dbReference type="Gene3D" id="2.170.120.12">
    <property type="entry name" value="DNA-directed RNA polymerase, insert domain"/>
    <property type="match status" value="1"/>
</dbReference>
<dbReference type="InterPro" id="IPR011773">
    <property type="entry name" value="DNA-dir_RpoA"/>
</dbReference>
<comment type="caution">
    <text evidence="13">The sequence shown here is derived from an EMBL/GenBank/DDBJ whole genome shotgun (WGS) entry which is preliminary data.</text>
</comment>
<evidence type="ECO:0000256" key="8">
    <source>
        <dbReference type="ARBA" id="ARBA00032524"/>
    </source>
</evidence>
<reference evidence="13 14" key="1">
    <citation type="journal article" date="2016" name="Nat. Commun.">
        <title>Thousands of microbial genomes shed light on interconnected biogeochemical processes in an aquifer system.</title>
        <authorList>
            <person name="Anantharaman K."/>
            <person name="Brown C.T."/>
            <person name="Hug L.A."/>
            <person name="Sharon I."/>
            <person name="Castelle C.J."/>
            <person name="Probst A.J."/>
            <person name="Thomas B.C."/>
            <person name="Singh A."/>
            <person name="Wilkins M.J."/>
            <person name="Karaoz U."/>
            <person name="Brodie E.L."/>
            <person name="Williams K.H."/>
            <person name="Hubbard S.S."/>
            <person name="Banfield J.F."/>
        </authorList>
    </citation>
    <scope>NUCLEOTIDE SEQUENCE [LARGE SCALE GENOMIC DNA]</scope>
</reference>
<dbReference type="SUPFAM" id="SSF47789">
    <property type="entry name" value="C-terminal domain of RNA polymerase alpha subunit"/>
    <property type="match status" value="1"/>
</dbReference>
<organism evidence="13 14">
    <name type="scientific">Candidatus Staskawiczbacteria bacterium RIFCSPHIGHO2_01_FULL_36_16</name>
    <dbReference type="NCBI Taxonomy" id="1802200"/>
    <lineage>
        <taxon>Bacteria</taxon>
        <taxon>Candidatus Staskawicziibacteriota</taxon>
    </lineage>
</organism>
<dbReference type="GO" id="GO:0000428">
    <property type="term" value="C:DNA-directed RNA polymerase complex"/>
    <property type="evidence" value="ECO:0007669"/>
    <property type="project" value="UniProtKB-KW"/>
</dbReference>
<accession>A0A1G2HJY9</accession>
<evidence type="ECO:0000256" key="11">
    <source>
        <dbReference type="HAMAP-Rule" id="MF_00059"/>
    </source>
</evidence>
<feature type="region of interest" description="Alpha N-terminal domain (alpha-NTD)" evidence="11">
    <location>
        <begin position="1"/>
        <end position="237"/>
    </location>
</feature>
<evidence type="ECO:0000313" key="13">
    <source>
        <dbReference type="EMBL" id="OGZ62763.1"/>
    </source>
</evidence>
<protein>
    <recommendedName>
        <fullName evidence="3 11">DNA-directed RNA polymerase subunit alpha</fullName>
        <shortName evidence="11">RNAP subunit alpha</shortName>
        <ecNumber evidence="2 11">2.7.7.6</ecNumber>
    </recommendedName>
    <alternativeName>
        <fullName evidence="9 11">RNA polymerase subunit alpha</fullName>
    </alternativeName>
    <alternativeName>
        <fullName evidence="8 11">Transcriptase subunit alpha</fullName>
    </alternativeName>
</protein>
<comment type="catalytic activity">
    <reaction evidence="10 11">
        <text>RNA(n) + a ribonucleoside 5'-triphosphate = RNA(n+1) + diphosphate</text>
        <dbReference type="Rhea" id="RHEA:21248"/>
        <dbReference type="Rhea" id="RHEA-COMP:14527"/>
        <dbReference type="Rhea" id="RHEA-COMP:17342"/>
        <dbReference type="ChEBI" id="CHEBI:33019"/>
        <dbReference type="ChEBI" id="CHEBI:61557"/>
        <dbReference type="ChEBI" id="CHEBI:140395"/>
        <dbReference type="EC" id="2.7.7.6"/>
    </reaction>
</comment>
<dbReference type="SUPFAM" id="SSF56553">
    <property type="entry name" value="Insert subdomain of RNA polymerase alpha subunit"/>
    <property type="match status" value="1"/>
</dbReference>
<dbReference type="InterPro" id="IPR011262">
    <property type="entry name" value="DNA-dir_RNA_pol_insert"/>
</dbReference>
<dbReference type="Pfam" id="PF01193">
    <property type="entry name" value="RNA_pol_L"/>
    <property type="match status" value="1"/>
</dbReference>
<dbReference type="InterPro" id="IPR036603">
    <property type="entry name" value="RBP11-like"/>
</dbReference>
<proteinExistence type="inferred from homology"/>
<name>A0A1G2HJY9_9BACT</name>
<evidence type="ECO:0000256" key="2">
    <source>
        <dbReference type="ARBA" id="ARBA00012418"/>
    </source>
</evidence>
<dbReference type="EMBL" id="MHOM01000051">
    <property type="protein sequence ID" value="OGZ62763.1"/>
    <property type="molecule type" value="Genomic_DNA"/>
</dbReference>
<evidence type="ECO:0000256" key="10">
    <source>
        <dbReference type="ARBA" id="ARBA00048552"/>
    </source>
</evidence>
<dbReference type="InterPro" id="IPR011263">
    <property type="entry name" value="DNA-dir_RNA_pol_RpoA/D/Rpb3"/>
</dbReference>
<dbReference type="Proteomes" id="UP000177190">
    <property type="component" value="Unassembled WGS sequence"/>
</dbReference>
<evidence type="ECO:0000256" key="9">
    <source>
        <dbReference type="ARBA" id="ARBA00033070"/>
    </source>
</evidence>
<keyword evidence="5 11" id="KW-0808">Transferase</keyword>
<dbReference type="CDD" id="cd06928">
    <property type="entry name" value="RNAP_alpha_NTD"/>
    <property type="match status" value="1"/>
</dbReference>
<dbReference type="EC" id="2.7.7.6" evidence="2 11"/>
<comment type="similarity">
    <text evidence="1 11">Belongs to the RNA polymerase alpha chain family.</text>
</comment>
<dbReference type="SUPFAM" id="SSF55257">
    <property type="entry name" value="RBP11-like subunits of RNA polymerase"/>
    <property type="match status" value="1"/>
</dbReference>
<dbReference type="NCBIfam" id="NF003519">
    <property type="entry name" value="PRK05182.2-5"/>
    <property type="match status" value="1"/>
</dbReference>
<comment type="function">
    <text evidence="11">DNA-dependent RNA polymerase catalyzes the transcription of DNA into RNA using the four ribonucleoside triphosphates as substrates.</text>
</comment>
<dbReference type="Gene3D" id="1.10.150.20">
    <property type="entry name" value="5' to 3' exonuclease, C-terminal subdomain"/>
    <property type="match status" value="1"/>
</dbReference>
<dbReference type="GO" id="GO:0046983">
    <property type="term" value="F:protein dimerization activity"/>
    <property type="evidence" value="ECO:0007669"/>
    <property type="project" value="InterPro"/>
</dbReference>
<evidence type="ECO:0000256" key="3">
    <source>
        <dbReference type="ARBA" id="ARBA00015972"/>
    </source>
</evidence>
<evidence type="ECO:0000256" key="4">
    <source>
        <dbReference type="ARBA" id="ARBA00022478"/>
    </source>
</evidence>
<evidence type="ECO:0000256" key="1">
    <source>
        <dbReference type="ARBA" id="ARBA00007123"/>
    </source>
</evidence>
<evidence type="ECO:0000313" key="14">
    <source>
        <dbReference type="Proteomes" id="UP000177190"/>
    </source>
</evidence>
<dbReference type="AlphaFoldDB" id="A0A1G2HJY9"/>
<dbReference type="STRING" id="1802200.A2812_00350"/>
<dbReference type="FunFam" id="2.170.120.12:FF:000001">
    <property type="entry name" value="DNA-directed RNA polymerase subunit alpha"/>
    <property type="match status" value="1"/>
</dbReference>
<evidence type="ECO:0000256" key="6">
    <source>
        <dbReference type="ARBA" id="ARBA00022695"/>
    </source>
</evidence>
<dbReference type="HAMAP" id="MF_00059">
    <property type="entry name" value="RNApol_bact_RpoA"/>
    <property type="match status" value="1"/>
</dbReference>
<comment type="domain">
    <text evidence="11">The N-terminal domain is essential for RNAP assembly and basal transcription, whereas the C-terminal domain is involved in interaction with transcriptional regulators and with upstream promoter elements.</text>
</comment>
<feature type="domain" description="DNA-directed RNA polymerase RpoA/D/Rpb3-type" evidence="12">
    <location>
        <begin position="17"/>
        <end position="238"/>
    </location>
</feature>
<dbReference type="Pfam" id="PF01000">
    <property type="entry name" value="RNA_pol_A_bac"/>
    <property type="match status" value="1"/>
</dbReference>
<sequence length="324" mass="35934">MIPLPLPPKVIHKKKNQAVFEIEGLYPGYGVTIGNALRRVLLSSLEGASITEVKIKGAPHEFSTMQGILEDGIIILLNLKKLRFKIHEGDAYKIELKIKGEKEVKGSDFKIPSQVELVNPDTHIATITDKKTELEIEIHVQKGLGYEPKDQRKTQFENKAVSPSSGTKKTEIGVIATDAIYTPIKNTNFQVENMRVGDRTDFDKLSLEIETDGTITPEEAFFEASDILIKHFNIIFEGKATGSGKKEASGDEKEKTSDAAQISVEDLKFTGRTLNALLKNNIKTVGGILRKSEKTLTELEGMGEKAISEIKRKIKKLGFEIKSE</sequence>
<evidence type="ECO:0000256" key="7">
    <source>
        <dbReference type="ARBA" id="ARBA00023163"/>
    </source>
</evidence>
<dbReference type="InterPro" id="IPR011260">
    <property type="entry name" value="RNAP_asu_C"/>
</dbReference>
<gene>
    <name evidence="11" type="primary">rpoA</name>
    <name evidence="13" type="ORF">A2812_00350</name>
</gene>
<dbReference type="Pfam" id="PF03118">
    <property type="entry name" value="RNA_pol_A_CTD"/>
    <property type="match status" value="1"/>
</dbReference>
<evidence type="ECO:0000256" key="5">
    <source>
        <dbReference type="ARBA" id="ARBA00022679"/>
    </source>
</evidence>
<dbReference type="Gene3D" id="3.30.1360.10">
    <property type="entry name" value="RNA polymerase, RBP11-like subunit"/>
    <property type="match status" value="1"/>
</dbReference>
<feature type="region of interest" description="Alpha C-terminal domain (alpha-CTD)" evidence="11">
    <location>
        <begin position="256"/>
        <end position="324"/>
    </location>
</feature>
<dbReference type="SMART" id="SM00662">
    <property type="entry name" value="RPOLD"/>
    <property type="match status" value="1"/>
</dbReference>
<dbReference type="GO" id="GO:0006351">
    <property type="term" value="P:DNA-templated transcription"/>
    <property type="evidence" value="ECO:0007669"/>
    <property type="project" value="UniProtKB-UniRule"/>
</dbReference>
<keyword evidence="6 11" id="KW-0548">Nucleotidyltransferase</keyword>
<dbReference type="GO" id="GO:0003677">
    <property type="term" value="F:DNA binding"/>
    <property type="evidence" value="ECO:0007669"/>
    <property type="project" value="UniProtKB-UniRule"/>
</dbReference>
<evidence type="ECO:0000259" key="12">
    <source>
        <dbReference type="SMART" id="SM00662"/>
    </source>
</evidence>
<dbReference type="NCBIfam" id="TIGR02027">
    <property type="entry name" value="rpoA"/>
    <property type="match status" value="1"/>
</dbReference>